<dbReference type="PANTHER" id="PTHR43840">
    <property type="entry name" value="MITOCHONDRIAL METAL TRANSPORTER 1-RELATED"/>
    <property type="match status" value="1"/>
</dbReference>
<reference evidence="9 10" key="1">
    <citation type="submission" date="2016-10" db="EMBL/GenBank/DDBJ databases">
        <title>Complete genome of the TMA-utilizing, human hosted archaeon Methanomethylophilus alvus Gen. nov, sp. nov., strain Mx-05, derived from a pure culture.</title>
        <authorList>
            <person name="Brugere J.-F."/>
            <person name="Ben Hania W."/>
            <person name="Chaudhary P.P."/>
            <person name="Gaci N."/>
            <person name="Borrel G."/>
            <person name="Cao Van Tuat L."/>
            <person name="Fardeau M.-L."/>
            <person name="Harris H.M.B."/>
            <person name="O'Toole P.W."/>
            <person name="Ollivier B."/>
        </authorList>
    </citation>
    <scope>NUCLEOTIDE SEQUENCE [LARGE SCALE GENOMIC DNA]</scope>
    <source>
        <strain evidence="9 10">Mx-05</strain>
    </source>
</reference>
<feature type="transmembrane region" description="Helical" evidence="6">
    <location>
        <begin position="181"/>
        <end position="203"/>
    </location>
</feature>
<dbReference type="NCBIfam" id="TIGR01297">
    <property type="entry name" value="CDF"/>
    <property type="match status" value="1"/>
</dbReference>
<dbReference type="InterPro" id="IPR002524">
    <property type="entry name" value="Cation_efflux"/>
</dbReference>
<dbReference type="InterPro" id="IPR050291">
    <property type="entry name" value="CDF_Transporter"/>
</dbReference>
<evidence type="ECO:0000256" key="1">
    <source>
        <dbReference type="ARBA" id="ARBA00004141"/>
    </source>
</evidence>
<evidence type="ECO:0000313" key="9">
    <source>
        <dbReference type="EMBL" id="AYQ54812.1"/>
    </source>
</evidence>
<name>A0A3G3IH09_9ARCH</name>
<feature type="transmembrane region" description="Helical" evidence="6">
    <location>
        <begin position="44"/>
        <end position="62"/>
    </location>
</feature>
<dbReference type="InterPro" id="IPR027469">
    <property type="entry name" value="Cation_efflux_TMD_sf"/>
</dbReference>
<dbReference type="InterPro" id="IPR058533">
    <property type="entry name" value="Cation_efflux_TM"/>
</dbReference>
<dbReference type="SUPFAM" id="SSF160240">
    <property type="entry name" value="Cation efflux protein cytoplasmic domain-like"/>
    <property type="match status" value="1"/>
</dbReference>
<dbReference type="OMA" id="HDYGPGR"/>
<organism evidence="9 10">
    <name type="scientific">Methanomethylophilus alvi</name>
    <dbReference type="NCBI Taxonomy" id="1291540"/>
    <lineage>
        <taxon>Archaea</taxon>
        <taxon>Methanobacteriati</taxon>
        <taxon>Thermoplasmatota</taxon>
        <taxon>Thermoplasmata</taxon>
        <taxon>Methanomassiliicoccales</taxon>
        <taxon>Methanomethylophilaceae</taxon>
        <taxon>Methanomethylophilus</taxon>
    </lineage>
</organism>
<comment type="subcellular location">
    <subcellularLocation>
        <location evidence="1">Membrane</location>
        <topology evidence="1">Multi-pass membrane protein</topology>
    </subcellularLocation>
</comment>
<dbReference type="Proteomes" id="UP000273278">
    <property type="component" value="Chromosome"/>
</dbReference>
<dbReference type="Pfam" id="PF16916">
    <property type="entry name" value="ZT_dimer"/>
    <property type="match status" value="1"/>
</dbReference>
<evidence type="ECO:0000259" key="8">
    <source>
        <dbReference type="Pfam" id="PF16916"/>
    </source>
</evidence>
<dbReference type="EMBL" id="CP017686">
    <property type="protein sequence ID" value="AYQ54812.1"/>
    <property type="molecule type" value="Genomic_DNA"/>
</dbReference>
<evidence type="ECO:0000256" key="4">
    <source>
        <dbReference type="ARBA" id="ARBA00022989"/>
    </source>
</evidence>
<feature type="transmembrane region" description="Helical" evidence="6">
    <location>
        <begin position="155"/>
        <end position="175"/>
    </location>
</feature>
<sequence>MEAARRNYNFQKVIAAVGFILMSGKFLAYYITGSVAILTDAMESIVNVVAGVIGLYALYLTMKPADDSHPYGHGKIELISSSIEGSMISIAGALIILESVDRFLHPSDINSLDIGLVIVAVAALVNFVMGYTAIRMGRSTNSVALEASGKHLCSDTYSSVGILLGLGIVYAGNALGYDLGIFDPIMALIFGAVIVVTGVRVLLKSMNGIMDSADIEVLRVVTRCINHERDENVIDVHHLRVVRYGSSVHVDAHMTVPGRLTVEEVEKIVDRFSKAIKDQLGDDVDITFMAESCDNMFCRYCQDEGCDHRAVGFVDIKYLGIDTVIKNDTHYLKAVRGRNERISDTKDEGKSGE</sequence>
<evidence type="ECO:0000313" key="10">
    <source>
        <dbReference type="Proteomes" id="UP000273278"/>
    </source>
</evidence>
<feature type="transmembrane region" description="Helical" evidence="6">
    <location>
        <begin position="12"/>
        <end position="32"/>
    </location>
</feature>
<feature type="domain" description="Cation efflux protein cytoplasmic" evidence="8">
    <location>
        <begin position="230"/>
        <end position="287"/>
    </location>
</feature>
<dbReference type="InterPro" id="IPR036837">
    <property type="entry name" value="Cation_efflux_CTD_sf"/>
</dbReference>
<dbReference type="Pfam" id="PF01545">
    <property type="entry name" value="Cation_efflux"/>
    <property type="match status" value="1"/>
</dbReference>
<evidence type="ECO:0000256" key="2">
    <source>
        <dbReference type="ARBA" id="ARBA00022448"/>
    </source>
</evidence>
<evidence type="ECO:0000256" key="6">
    <source>
        <dbReference type="SAM" id="Phobius"/>
    </source>
</evidence>
<dbReference type="AlphaFoldDB" id="A0A3G3IH09"/>
<evidence type="ECO:0000256" key="5">
    <source>
        <dbReference type="ARBA" id="ARBA00023136"/>
    </source>
</evidence>
<dbReference type="GO" id="GO:0005886">
    <property type="term" value="C:plasma membrane"/>
    <property type="evidence" value="ECO:0007669"/>
    <property type="project" value="TreeGrafter"/>
</dbReference>
<dbReference type="GO" id="GO:0006882">
    <property type="term" value="P:intracellular zinc ion homeostasis"/>
    <property type="evidence" value="ECO:0007669"/>
    <property type="project" value="TreeGrafter"/>
</dbReference>
<feature type="transmembrane region" description="Helical" evidence="6">
    <location>
        <begin position="83"/>
        <end position="100"/>
    </location>
</feature>
<protein>
    <submittedName>
        <fullName evidence="9">Cation-efflux pump</fullName>
    </submittedName>
</protein>
<keyword evidence="3 6" id="KW-0812">Transmembrane</keyword>
<feature type="domain" description="Cation efflux protein transmembrane" evidence="7">
    <location>
        <begin position="13"/>
        <end position="208"/>
    </location>
</feature>
<dbReference type="GO" id="GO:0015086">
    <property type="term" value="F:cadmium ion transmembrane transporter activity"/>
    <property type="evidence" value="ECO:0007669"/>
    <property type="project" value="TreeGrafter"/>
</dbReference>
<gene>
    <name evidence="9" type="ORF">BKD89_03200</name>
</gene>
<dbReference type="InterPro" id="IPR027470">
    <property type="entry name" value="Cation_efflux_CTD"/>
</dbReference>
<accession>A0A3G3IH09</accession>
<dbReference type="SUPFAM" id="SSF161111">
    <property type="entry name" value="Cation efflux protein transmembrane domain-like"/>
    <property type="match status" value="1"/>
</dbReference>
<feature type="transmembrane region" description="Helical" evidence="6">
    <location>
        <begin position="112"/>
        <end position="134"/>
    </location>
</feature>
<dbReference type="GO" id="GO:0015093">
    <property type="term" value="F:ferrous iron transmembrane transporter activity"/>
    <property type="evidence" value="ECO:0007669"/>
    <property type="project" value="TreeGrafter"/>
</dbReference>
<dbReference type="PANTHER" id="PTHR43840:SF15">
    <property type="entry name" value="MITOCHONDRIAL METAL TRANSPORTER 1-RELATED"/>
    <property type="match status" value="1"/>
</dbReference>
<evidence type="ECO:0000256" key="3">
    <source>
        <dbReference type="ARBA" id="ARBA00022692"/>
    </source>
</evidence>
<dbReference type="Gene3D" id="1.20.1510.10">
    <property type="entry name" value="Cation efflux protein transmembrane domain"/>
    <property type="match status" value="1"/>
</dbReference>
<evidence type="ECO:0000259" key="7">
    <source>
        <dbReference type="Pfam" id="PF01545"/>
    </source>
</evidence>
<keyword evidence="4 6" id="KW-1133">Transmembrane helix</keyword>
<dbReference type="GO" id="GO:0015341">
    <property type="term" value="F:zinc efflux antiporter activity"/>
    <property type="evidence" value="ECO:0007669"/>
    <property type="project" value="TreeGrafter"/>
</dbReference>
<dbReference type="Gene3D" id="3.30.70.1350">
    <property type="entry name" value="Cation efflux protein, cytoplasmic domain"/>
    <property type="match status" value="1"/>
</dbReference>
<keyword evidence="5 6" id="KW-0472">Membrane</keyword>
<proteinExistence type="predicted"/>
<keyword evidence="2" id="KW-0813">Transport</keyword>